<sequence length="82" mass="8920">MLPLLAVMRPVFGSTSCSMESDELPATREWLMSGYNATESMVGEAQGRVVAEAAAEARESSIRGASSRHKSTTVLELSWRML</sequence>
<gene>
    <name evidence="1" type="ORF">MFIFM68171_02208</name>
</gene>
<name>A0ABQ0G2K9_9PEZI</name>
<reference evidence="1 2" key="1">
    <citation type="submission" date="2024-09" db="EMBL/GenBank/DDBJ databases">
        <title>Itraconazole resistance in Madurella fahalii resulting from another homologue of gene encoding cytochrome P450 14-alpha sterol demethylase (CYP51).</title>
        <authorList>
            <person name="Yoshioka I."/>
            <person name="Fahal A.H."/>
            <person name="Kaneko S."/>
            <person name="Yaguchi T."/>
        </authorList>
    </citation>
    <scope>NUCLEOTIDE SEQUENCE [LARGE SCALE GENOMIC DNA]</scope>
    <source>
        <strain evidence="1 2">IFM 68171</strain>
    </source>
</reference>
<keyword evidence="2" id="KW-1185">Reference proteome</keyword>
<dbReference type="EMBL" id="BAAFSV010000001">
    <property type="protein sequence ID" value="GAB1311998.1"/>
    <property type="molecule type" value="Genomic_DNA"/>
</dbReference>
<evidence type="ECO:0000313" key="2">
    <source>
        <dbReference type="Proteomes" id="UP001628179"/>
    </source>
</evidence>
<organism evidence="1 2">
    <name type="scientific">Madurella fahalii</name>
    <dbReference type="NCBI Taxonomy" id="1157608"/>
    <lineage>
        <taxon>Eukaryota</taxon>
        <taxon>Fungi</taxon>
        <taxon>Dikarya</taxon>
        <taxon>Ascomycota</taxon>
        <taxon>Pezizomycotina</taxon>
        <taxon>Sordariomycetes</taxon>
        <taxon>Sordariomycetidae</taxon>
        <taxon>Sordariales</taxon>
        <taxon>Sordariales incertae sedis</taxon>
        <taxon>Madurella</taxon>
    </lineage>
</organism>
<protein>
    <recommendedName>
        <fullName evidence="3">Secreted protein</fullName>
    </recommendedName>
</protein>
<dbReference type="Proteomes" id="UP001628179">
    <property type="component" value="Unassembled WGS sequence"/>
</dbReference>
<dbReference type="RefSeq" id="XP_070913731.1">
    <property type="nucleotide sequence ID" value="XM_071057630.1"/>
</dbReference>
<accession>A0ABQ0G2K9</accession>
<comment type="caution">
    <text evidence="1">The sequence shown here is derived from an EMBL/GenBank/DDBJ whole genome shotgun (WGS) entry which is preliminary data.</text>
</comment>
<proteinExistence type="predicted"/>
<dbReference type="GeneID" id="98172953"/>
<evidence type="ECO:0000313" key="1">
    <source>
        <dbReference type="EMBL" id="GAB1311998.1"/>
    </source>
</evidence>
<evidence type="ECO:0008006" key="3">
    <source>
        <dbReference type="Google" id="ProtNLM"/>
    </source>
</evidence>